<evidence type="ECO:0000313" key="3">
    <source>
        <dbReference type="EMBL" id="SBS71915.1"/>
    </source>
</evidence>
<sequence>MKSANRYLGRAAAVVVSTGAVLLGATGTASADPIPGCTAGDVTAVMTGVSAGMTTYLFTHPDVNDFLTSLQGLAKSDAKQKTKDYLAANPQVRDELNAIRQPGVDLRNRCNIPLKAEIASVI</sequence>
<feature type="chain" id="PRO_5012757312" description="Haemophore haem-binding domain-containing protein" evidence="1">
    <location>
        <begin position="32"/>
        <end position="122"/>
    </location>
</feature>
<dbReference type="InterPro" id="IPR032407">
    <property type="entry name" value="MHB"/>
</dbReference>
<gene>
    <name evidence="3" type="ORF">MHPYR_120103</name>
</gene>
<feature type="signal peptide" evidence="1">
    <location>
        <begin position="1"/>
        <end position="31"/>
    </location>
</feature>
<dbReference type="InterPro" id="IPR038378">
    <property type="entry name" value="MHB_sf"/>
</dbReference>
<protein>
    <recommendedName>
        <fullName evidence="2">Haemophore haem-binding domain-containing protein</fullName>
    </recommendedName>
</protein>
<dbReference type="GO" id="GO:0020037">
    <property type="term" value="F:heme binding"/>
    <property type="evidence" value="ECO:0007669"/>
    <property type="project" value="InterPro"/>
</dbReference>
<evidence type="ECO:0000259" key="2">
    <source>
        <dbReference type="Pfam" id="PF16525"/>
    </source>
</evidence>
<reference evidence="3" key="1">
    <citation type="submission" date="2016-03" db="EMBL/GenBank/DDBJ databases">
        <authorList>
            <person name="Ploux O."/>
        </authorList>
    </citation>
    <scope>NUCLEOTIDE SEQUENCE</scope>
    <source>
        <strain evidence="3">UC10</strain>
    </source>
</reference>
<dbReference type="Gene3D" id="1.20.20.20">
    <property type="entry name" value="Haemophore, haem-binding domain"/>
    <property type="match status" value="1"/>
</dbReference>
<name>A0A1Y5NZX0_9MYCO</name>
<dbReference type="EMBL" id="FLQS01000004">
    <property type="protein sequence ID" value="SBS71915.1"/>
    <property type="molecule type" value="Genomic_DNA"/>
</dbReference>
<proteinExistence type="predicted"/>
<accession>A0A1Y5NZX0</accession>
<dbReference type="AlphaFoldDB" id="A0A1Y5NZX0"/>
<evidence type="ECO:0000256" key="1">
    <source>
        <dbReference type="SAM" id="SignalP"/>
    </source>
</evidence>
<dbReference type="Pfam" id="PF16525">
    <property type="entry name" value="MHB"/>
    <property type="match status" value="1"/>
</dbReference>
<organism evidence="3">
    <name type="scientific">uncultured Mycobacterium sp</name>
    <dbReference type="NCBI Taxonomy" id="171292"/>
    <lineage>
        <taxon>Bacteria</taxon>
        <taxon>Bacillati</taxon>
        <taxon>Actinomycetota</taxon>
        <taxon>Actinomycetes</taxon>
        <taxon>Mycobacteriales</taxon>
        <taxon>Mycobacteriaceae</taxon>
        <taxon>Mycobacterium</taxon>
        <taxon>environmental samples</taxon>
    </lineage>
</organism>
<feature type="domain" description="Haemophore haem-binding" evidence="2">
    <location>
        <begin position="35"/>
        <end position="111"/>
    </location>
</feature>
<dbReference type="NCBIfam" id="TIGR04529">
    <property type="entry name" value="MTB_hemophore"/>
    <property type="match status" value="1"/>
</dbReference>
<keyword evidence="1" id="KW-0732">Signal</keyword>